<reference evidence="4" key="2">
    <citation type="submission" date="2022-01" db="EMBL/GenBank/DDBJ databases">
        <title>Lysobacter chinensis sp. nov., a bacterium isolated from cow dung compost.</title>
        <authorList>
            <person name="Zhou L.Y."/>
        </authorList>
    </citation>
    <scope>NUCLEOTIDE SEQUENCE [LARGE SCALE GENOMIC DNA]</scope>
    <source>
        <strain evidence="4">TLK-CK17</strain>
    </source>
</reference>
<evidence type="ECO:0000256" key="1">
    <source>
        <dbReference type="SAM" id="Phobius"/>
    </source>
</evidence>
<dbReference type="InterPro" id="IPR004891">
    <property type="entry name" value="Mercury-R_MerC"/>
</dbReference>
<reference evidence="2 4" key="3">
    <citation type="submission" date="2022-01" db="EMBL/GenBank/DDBJ databases">
        <authorList>
            <person name="Zhou L.Y."/>
        </authorList>
    </citation>
    <scope>NUCLEOTIDE SEQUENCE</scope>
    <source>
        <strain evidence="2 4">TLK-CK17</strain>
    </source>
</reference>
<name>A0ABS9HQR3_9GAMM</name>
<keyword evidence="1" id="KW-0812">Transmembrane</keyword>
<evidence type="ECO:0000313" key="4">
    <source>
        <dbReference type="Proteomes" id="UP001430796"/>
    </source>
</evidence>
<proteinExistence type="predicted"/>
<dbReference type="EMBL" id="JAKJPO010000010">
    <property type="protein sequence ID" value="MCF7222988.1"/>
    <property type="molecule type" value="Genomic_DNA"/>
</dbReference>
<feature type="transmembrane region" description="Helical" evidence="1">
    <location>
        <begin position="75"/>
        <end position="94"/>
    </location>
</feature>
<keyword evidence="4" id="KW-1185">Reference proteome</keyword>
<evidence type="ECO:0000313" key="2">
    <source>
        <dbReference type="EMBL" id="MCF7221271.1"/>
    </source>
</evidence>
<keyword evidence="1" id="KW-1133">Transmembrane helix</keyword>
<dbReference type="EMBL" id="JAKJPO010000001">
    <property type="protein sequence ID" value="MCF7221271.1"/>
    <property type="molecule type" value="Genomic_DNA"/>
</dbReference>
<feature type="transmembrane region" description="Helical" evidence="1">
    <location>
        <begin position="12"/>
        <end position="38"/>
    </location>
</feature>
<gene>
    <name evidence="2" type="ORF">L3V18_05630</name>
    <name evidence="3" type="ORF">L3V18_14515</name>
</gene>
<dbReference type="RefSeq" id="WP_237053652.1">
    <property type="nucleotide sequence ID" value="NZ_JAKJPO010000001.1"/>
</dbReference>
<organism evidence="2 4">
    <name type="scientific">Marilutibacter chinensis</name>
    <dbReference type="NCBI Taxonomy" id="2912247"/>
    <lineage>
        <taxon>Bacteria</taxon>
        <taxon>Pseudomonadati</taxon>
        <taxon>Pseudomonadota</taxon>
        <taxon>Gammaproteobacteria</taxon>
        <taxon>Lysobacterales</taxon>
        <taxon>Lysobacteraceae</taxon>
        <taxon>Marilutibacter</taxon>
    </lineage>
</organism>
<keyword evidence="1" id="KW-0472">Membrane</keyword>
<accession>A0ABS9HQR3</accession>
<dbReference type="Proteomes" id="UP001430796">
    <property type="component" value="Unassembled WGS sequence"/>
</dbReference>
<evidence type="ECO:0000313" key="3">
    <source>
        <dbReference type="EMBL" id="MCF7222988.1"/>
    </source>
</evidence>
<reference evidence="2 4" key="1">
    <citation type="submission" date="2022-01" db="EMBL/GenBank/DDBJ databases">
        <title>Lysobacter chinensis sp. nov., a bacterium isolated from cow dung compost.</title>
        <authorList>
            <person name="Liu Y."/>
        </authorList>
    </citation>
    <scope>NUCLEOTIDE SEQUENCE</scope>
    <source>
        <strain evidence="2 4">TLK-CK17</strain>
    </source>
</reference>
<sequence length="130" mass="13924">MKSAGLYLLDASAIGLSGLCLLHCIALPVLAAFLPMLAIWSKAAWVHLLLVVLAAPLAAAGFWRSHRLRPLPWALWGLAMAGLAALLAGALGWTDENRETSFTVAGSMSLASAHLWNWCRRHRIDIDAGA</sequence>
<feature type="transmembrane region" description="Helical" evidence="1">
    <location>
        <begin position="44"/>
        <end position="63"/>
    </location>
</feature>
<comment type="caution">
    <text evidence="2">The sequence shown here is derived from an EMBL/GenBank/DDBJ whole genome shotgun (WGS) entry which is preliminary data.</text>
</comment>
<protein>
    <submittedName>
        <fullName evidence="2">MerC domain-containing protein</fullName>
    </submittedName>
</protein>
<dbReference type="Pfam" id="PF03203">
    <property type="entry name" value="MerC"/>
    <property type="match status" value="1"/>
</dbReference>